<protein>
    <submittedName>
        <fullName evidence="2">Uncharacterized protein</fullName>
    </submittedName>
</protein>
<keyword evidence="1" id="KW-0472">Membrane</keyword>
<proteinExistence type="predicted"/>
<keyword evidence="1" id="KW-0812">Transmembrane</keyword>
<evidence type="ECO:0000313" key="2">
    <source>
        <dbReference type="EMBL" id="MCI86262.1"/>
    </source>
</evidence>
<dbReference type="AlphaFoldDB" id="A0A392VFM7"/>
<dbReference type="EMBL" id="LXQA011135504">
    <property type="protein sequence ID" value="MCI86262.1"/>
    <property type="molecule type" value="Genomic_DNA"/>
</dbReference>
<sequence length="41" mass="4761">MGWFWFLASYMEVGIVFMASLLLFYWRRFVGSDGSGGEGWC</sequence>
<organism evidence="2 3">
    <name type="scientific">Trifolium medium</name>
    <dbReference type="NCBI Taxonomy" id="97028"/>
    <lineage>
        <taxon>Eukaryota</taxon>
        <taxon>Viridiplantae</taxon>
        <taxon>Streptophyta</taxon>
        <taxon>Embryophyta</taxon>
        <taxon>Tracheophyta</taxon>
        <taxon>Spermatophyta</taxon>
        <taxon>Magnoliopsida</taxon>
        <taxon>eudicotyledons</taxon>
        <taxon>Gunneridae</taxon>
        <taxon>Pentapetalae</taxon>
        <taxon>rosids</taxon>
        <taxon>fabids</taxon>
        <taxon>Fabales</taxon>
        <taxon>Fabaceae</taxon>
        <taxon>Papilionoideae</taxon>
        <taxon>50 kb inversion clade</taxon>
        <taxon>NPAAA clade</taxon>
        <taxon>Hologalegina</taxon>
        <taxon>IRL clade</taxon>
        <taxon>Trifolieae</taxon>
        <taxon>Trifolium</taxon>
    </lineage>
</organism>
<name>A0A392VFM7_9FABA</name>
<accession>A0A392VFM7</accession>
<keyword evidence="1" id="KW-1133">Transmembrane helix</keyword>
<evidence type="ECO:0000256" key="1">
    <source>
        <dbReference type="SAM" id="Phobius"/>
    </source>
</evidence>
<keyword evidence="3" id="KW-1185">Reference proteome</keyword>
<evidence type="ECO:0000313" key="3">
    <source>
        <dbReference type="Proteomes" id="UP000265520"/>
    </source>
</evidence>
<reference evidence="2 3" key="1">
    <citation type="journal article" date="2018" name="Front. Plant Sci.">
        <title>Red Clover (Trifolium pratense) and Zigzag Clover (T. medium) - A Picture of Genomic Similarities and Differences.</title>
        <authorList>
            <person name="Dluhosova J."/>
            <person name="Istvanek J."/>
            <person name="Nedelnik J."/>
            <person name="Repkova J."/>
        </authorList>
    </citation>
    <scope>NUCLEOTIDE SEQUENCE [LARGE SCALE GENOMIC DNA]</scope>
    <source>
        <strain evidence="3">cv. 10/8</strain>
        <tissue evidence="2">Leaf</tissue>
    </source>
</reference>
<comment type="caution">
    <text evidence="2">The sequence shown here is derived from an EMBL/GenBank/DDBJ whole genome shotgun (WGS) entry which is preliminary data.</text>
</comment>
<dbReference type="Proteomes" id="UP000265520">
    <property type="component" value="Unassembled WGS sequence"/>
</dbReference>
<feature type="transmembrane region" description="Helical" evidence="1">
    <location>
        <begin position="6"/>
        <end position="26"/>
    </location>
</feature>